<keyword evidence="4" id="KW-1185">Reference proteome</keyword>
<dbReference type="RefSeq" id="WP_119078265.1">
    <property type="nucleotide sequence ID" value="NZ_CP029600.1"/>
</dbReference>
<evidence type="ECO:0000313" key="3">
    <source>
        <dbReference type="EMBL" id="AWO02059.1"/>
    </source>
</evidence>
<dbReference type="EMBL" id="CP029600">
    <property type="protein sequence ID" value="AWO02059.1"/>
    <property type="molecule type" value="Genomic_DNA"/>
</dbReference>
<gene>
    <name evidence="3" type="ORF">DLD77_10305</name>
</gene>
<accession>A0ABN5LT19</accession>
<reference evidence="3 4" key="1">
    <citation type="submission" date="2018-05" db="EMBL/GenBank/DDBJ databases">
        <title>Chitinophaga sp. nov., isolated from rhizosphere soil of Alhagi.</title>
        <authorList>
            <person name="Liu Y."/>
        </authorList>
    </citation>
    <scope>NUCLEOTIDE SEQUENCE [LARGE SCALE GENOMIC DNA]</scope>
    <source>
        <strain evidence="3 4">T22</strain>
    </source>
</reference>
<dbReference type="Gene3D" id="3.30.530.20">
    <property type="match status" value="1"/>
</dbReference>
<proteinExistence type="inferred from homology"/>
<evidence type="ECO:0000259" key="2">
    <source>
        <dbReference type="Pfam" id="PF08327"/>
    </source>
</evidence>
<dbReference type="CDD" id="cd08897">
    <property type="entry name" value="SRPBCC_CalC_Aha1-like_4"/>
    <property type="match status" value="1"/>
</dbReference>
<comment type="similarity">
    <text evidence="1">Belongs to the AHA1 family.</text>
</comment>
<dbReference type="Pfam" id="PF08327">
    <property type="entry name" value="AHSA1"/>
    <property type="match status" value="1"/>
</dbReference>
<feature type="domain" description="Activator of Hsp90 ATPase homologue 1/2-like C-terminal" evidence="2">
    <location>
        <begin position="17"/>
        <end position="137"/>
    </location>
</feature>
<evidence type="ECO:0000313" key="4">
    <source>
        <dbReference type="Proteomes" id="UP000246099"/>
    </source>
</evidence>
<protein>
    <submittedName>
        <fullName evidence="3">Polyketide cyclase</fullName>
    </submittedName>
</protein>
<dbReference type="SUPFAM" id="SSF55961">
    <property type="entry name" value="Bet v1-like"/>
    <property type="match status" value="1"/>
</dbReference>
<evidence type="ECO:0000256" key="1">
    <source>
        <dbReference type="ARBA" id="ARBA00006817"/>
    </source>
</evidence>
<dbReference type="InterPro" id="IPR013538">
    <property type="entry name" value="ASHA1/2-like_C"/>
</dbReference>
<sequence>METKKRTEITIEALVQAPIEKVWQYFNEPEHIMQWAFASEDWHAPASSNDLRPGGKFSTTMAAKDGSFSFDFGGVYSDVQKHQRIAYEMSDGRKVKVTFAPEGGGIKVVQAFEAEDENPVEMQREGWQTILNNFKKHTETK</sequence>
<dbReference type="InterPro" id="IPR023393">
    <property type="entry name" value="START-like_dom_sf"/>
</dbReference>
<dbReference type="Proteomes" id="UP000246099">
    <property type="component" value="Chromosome"/>
</dbReference>
<name>A0ABN5LT19_9BACT</name>
<organism evidence="3 4">
    <name type="scientific">Chitinophaga alhagiae</name>
    <dbReference type="NCBI Taxonomy" id="2203219"/>
    <lineage>
        <taxon>Bacteria</taxon>
        <taxon>Pseudomonadati</taxon>
        <taxon>Bacteroidota</taxon>
        <taxon>Chitinophagia</taxon>
        <taxon>Chitinophagales</taxon>
        <taxon>Chitinophagaceae</taxon>
        <taxon>Chitinophaga</taxon>
    </lineage>
</organism>